<dbReference type="EMBL" id="CAKLBY020000277">
    <property type="protein sequence ID" value="CAK7942577.1"/>
    <property type="molecule type" value="Genomic_DNA"/>
</dbReference>
<reference evidence="2" key="1">
    <citation type="submission" date="2024-01" db="EMBL/GenBank/DDBJ databases">
        <authorList>
            <person name="Webb A."/>
        </authorList>
    </citation>
    <scope>NUCLEOTIDE SEQUENCE</scope>
    <source>
        <strain evidence="2">Pm1</strain>
    </source>
</reference>
<evidence type="ECO:0000313" key="2">
    <source>
        <dbReference type="EMBL" id="CAK7942577.1"/>
    </source>
</evidence>
<accession>A0AAV1V8P5</accession>
<evidence type="ECO:0000313" key="3">
    <source>
        <dbReference type="Proteomes" id="UP001162060"/>
    </source>
</evidence>
<feature type="region of interest" description="Disordered" evidence="1">
    <location>
        <begin position="1"/>
        <end position="38"/>
    </location>
</feature>
<comment type="caution">
    <text evidence="2">The sequence shown here is derived from an EMBL/GenBank/DDBJ whole genome shotgun (WGS) entry which is preliminary data.</text>
</comment>
<name>A0AAV1V8P5_9STRA</name>
<dbReference type="Proteomes" id="UP001162060">
    <property type="component" value="Unassembled WGS sequence"/>
</dbReference>
<proteinExistence type="predicted"/>
<feature type="region of interest" description="Disordered" evidence="1">
    <location>
        <begin position="43"/>
        <end position="62"/>
    </location>
</feature>
<feature type="compositionally biased region" description="Basic and acidic residues" evidence="1">
    <location>
        <begin position="10"/>
        <end position="24"/>
    </location>
</feature>
<protein>
    <submittedName>
        <fullName evidence="2">Uncharacterized protein</fullName>
    </submittedName>
</protein>
<gene>
    <name evidence="2" type="ORF">PM001_LOCUS27727</name>
</gene>
<organism evidence="2 3">
    <name type="scientific">Peronospora matthiolae</name>
    <dbReference type="NCBI Taxonomy" id="2874970"/>
    <lineage>
        <taxon>Eukaryota</taxon>
        <taxon>Sar</taxon>
        <taxon>Stramenopiles</taxon>
        <taxon>Oomycota</taxon>
        <taxon>Peronosporomycetes</taxon>
        <taxon>Peronosporales</taxon>
        <taxon>Peronosporaceae</taxon>
        <taxon>Peronospora</taxon>
    </lineage>
</organism>
<dbReference type="AlphaFoldDB" id="A0AAV1V8P5"/>
<evidence type="ECO:0000256" key="1">
    <source>
        <dbReference type="SAM" id="MobiDB-lite"/>
    </source>
</evidence>
<sequence length="106" mass="11914">MDVTANKAPRWFEKSRQRQVREVPDSISGKAQPSPIMREEVREVPDSISGKAQPVTDHAGKKDWDKFEPKLLLVREVPDSISGKAQPLVQSLEHEDVKSGERSLVV</sequence>